<protein>
    <submittedName>
        <fullName evidence="1">Uncharacterized protein</fullName>
    </submittedName>
</protein>
<comment type="caution">
    <text evidence="1">The sequence shown here is derived from an EMBL/GenBank/DDBJ whole genome shotgun (WGS) entry which is preliminary data.</text>
</comment>
<evidence type="ECO:0000313" key="1">
    <source>
        <dbReference type="EMBL" id="KKM02067.1"/>
    </source>
</evidence>
<dbReference type="EMBL" id="LAZR01017034">
    <property type="protein sequence ID" value="KKM02067.1"/>
    <property type="molecule type" value="Genomic_DNA"/>
</dbReference>
<dbReference type="AlphaFoldDB" id="A0A0F9HFX6"/>
<sequence length="45" mass="5038">MSDWHPAILGEMLKAVDTAKQMSNPGSALIPDYNNVLDVIYAQYR</sequence>
<name>A0A0F9HFX6_9ZZZZ</name>
<proteinExistence type="predicted"/>
<accession>A0A0F9HFX6</accession>
<gene>
    <name evidence="1" type="ORF">LCGC14_1788190</name>
</gene>
<organism evidence="1">
    <name type="scientific">marine sediment metagenome</name>
    <dbReference type="NCBI Taxonomy" id="412755"/>
    <lineage>
        <taxon>unclassified sequences</taxon>
        <taxon>metagenomes</taxon>
        <taxon>ecological metagenomes</taxon>
    </lineage>
</organism>
<reference evidence="1" key="1">
    <citation type="journal article" date="2015" name="Nature">
        <title>Complex archaea that bridge the gap between prokaryotes and eukaryotes.</title>
        <authorList>
            <person name="Spang A."/>
            <person name="Saw J.H."/>
            <person name="Jorgensen S.L."/>
            <person name="Zaremba-Niedzwiedzka K."/>
            <person name="Martijn J."/>
            <person name="Lind A.E."/>
            <person name="van Eijk R."/>
            <person name="Schleper C."/>
            <person name="Guy L."/>
            <person name="Ettema T.J."/>
        </authorList>
    </citation>
    <scope>NUCLEOTIDE SEQUENCE</scope>
</reference>